<comment type="caution">
    <text evidence="3">The sequence shown here is derived from an EMBL/GenBank/DDBJ whole genome shotgun (WGS) entry which is preliminary data.</text>
</comment>
<feature type="region of interest" description="Disordered" evidence="1">
    <location>
        <begin position="547"/>
        <end position="575"/>
    </location>
</feature>
<feature type="domain" description="BOD1/SHG1" evidence="2">
    <location>
        <begin position="33"/>
        <end position="135"/>
    </location>
</feature>
<keyword evidence="4" id="KW-1185">Reference proteome</keyword>
<evidence type="ECO:0000313" key="3">
    <source>
        <dbReference type="EMBL" id="CAK3858160.1"/>
    </source>
</evidence>
<dbReference type="EMBL" id="CAVMBE010000007">
    <property type="protein sequence ID" value="CAK3858160.1"/>
    <property type="molecule type" value="Genomic_DNA"/>
</dbReference>
<evidence type="ECO:0000256" key="1">
    <source>
        <dbReference type="SAM" id="MobiDB-lite"/>
    </source>
</evidence>
<feature type="region of interest" description="Disordered" evidence="1">
    <location>
        <begin position="138"/>
        <end position="324"/>
    </location>
</feature>
<proteinExistence type="predicted"/>
<organism evidence="3 4">
    <name type="scientific">Lecanosticta acicola</name>
    <dbReference type="NCBI Taxonomy" id="111012"/>
    <lineage>
        <taxon>Eukaryota</taxon>
        <taxon>Fungi</taxon>
        <taxon>Dikarya</taxon>
        <taxon>Ascomycota</taxon>
        <taxon>Pezizomycotina</taxon>
        <taxon>Dothideomycetes</taxon>
        <taxon>Dothideomycetidae</taxon>
        <taxon>Mycosphaerellales</taxon>
        <taxon>Mycosphaerellaceae</taxon>
        <taxon>Lecanosticta</taxon>
    </lineage>
</organism>
<protein>
    <submittedName>
        <fullName evidence="3">C-type lectin</fullName>
    </submittedName>
</protein>
<sequence>MADDFDAELPPRKKPKISELPLSSAQRSSIDGMLHTFKKKGEFDALRKKAFQQYNESAQRGMFEASLRTFASNEIERDSLKYLRPDRRIAEPLLEGAAARADMYSKTEQDINAYIDQYVANAEQKLREIRRQEIGAEAAEAEMRNGSKSEDAYAAEAEQRRQQRARQHVEDEKKRKKLEAQERKKKQLEELKKKQAALQKETERLQREQKRRSEREAWKAAEKERERERIKKYNEEREKAKKEAEERDKALQEERERRQMERDEREAKRLEAEALEQLLREGQEMTDKSRRPELERSESMEPPARLKHQSAPRTSHGKDQMRAQGLMPTSLTLRKDNEHVLHLQPAPLTAAEDATHLPAAVTDESLYTATLAVSGKHGDLVNAPANVSGPIVRARENVRGNGNGLYAEINDVTDRGNGLLRLVAAKKAKWSNGRLVVGVETRIGPAFVMTAIVGVHRAKATGIARGLAHQHDAESVLEEESEAEVRPVSIVTYLAVALRAAEEPAGEAARTKDLQLRHVHDAGERTNRHRVHAALARMTRAVATGRGTGVATGGLATRTATDQAGERNRTATSPEQAAARAWAMTSVTARGTRDASEVAVVNAAAAAAAAAVEVVDWDREIGTHRHGVVTHGVEIATGRGIGSAVLRESASAREIAIETGMMAEAARRWGSAIGE</sequence>
<feature type="region of interest" description="Disordered" evidence="1">
    <location>
        <begin position="1"/>
        <end position="24"/>
    </location>
</feature>
<reference evidence="3" key="1">
    <citation type="submission" date="2023-11" db="EMBL/GenBank/DDBJ databases">
        <authorList>
            <person name="Alioto T."/>
            <person name="Alioto T."/>
            <person name="Gomez Garrido J."/>
        </authorList>
    </citation>
    <scope>NUCLEOTIDE SEQUENCE</scope>
</reference>
<dbReference type="Proteomes" id="UP001296104">
    <property type="component" value="Unassembled WGS sequence"/>
</dbReference>
<feature type="compositionally biased region" description="Basic and acidic residues" evidence="1">
    <location>
        <begin position="200"/>
        <end position="299"/>
    </location>
</feature>
<feature type="compositionally biased region" description="Basic and acidic residues" evidence="1">
    <location>
        <begin position="141"/>
        <end position="193"/>
    </location>
</feature>
<evidence type="ECO:0000313" key="4">
    <source>
        <dbReference type="Proteomes" id="UP001296104"/>
    </source>
</evidence>
<name>A0AAI8YTM1_9PEZI</name>
<gene>
    <name evidence="3" type="ORF">LECACI_7A001772</name>
</gene>
<accession>A0AAI8YTM1</accession>
<dbReference type="InterPro" id="IPR055264">
    <property type="entry name" value="BOD1/SHG1_dom"/>
</dbReference>
<dbReference type="Pfam" id="PF05205">
    <property type="entry name" value="COMPASS-Shg1"/>
    <property type="match status" value="1"/>
</dbReference>
<dbReference type="AlphaFoldDB" id="A0AAI8YTM1"/>
<evidence type="ECO:0000259" key="2">
    <source>
        <dbReference type="Pfam" id="PF05205"/>
    </source>
</evidence>